<protein>
    <submittedName>
        <fullName evidence="2">Uncharacterized protein</fullName>
    </submittedName>
</protein>
<evidence type="ECO:0000256" key="1">
    <source>
        <dbReference type="SAM" id="MobiDB-lite"/>
    </source>
</evidence>
<evidence type="ECO:0000313" key="2">
    <source>
        <dbReference type="EMBL" id="RJF82066.1"/>
    </source>
</evidence>
<dbReference type="GO" id="GO:0051087">
    <property type="term" value="F:protein-folding chaperone binding"/>
    <property type="evidence" value="ECO:0007669"/>
    <property type="project" value="InterPro"/>
</dbReference>
<dbReference type="EMBL" id="QYUL01000002">
    <property type="protein sequence ID" value="RJF82066.1"/>
    <property type="molecule type" value="Genomic_DNA"/>
</dbReference>
<dbReference type="OrthoDB" id="287587at2"/>
<dbReference type="GO" id="GO:0001671">
    <property type="term" value="F:ATPase activator activity"/>
    <property type="evidence" value="ECO:0007669"/>
    <property type="project" value="InterPro"/>
</dbReference>
<dbReference type="Gene3D" id="1.10.287.110">
    <property type="entry name" value="DnaJ domain"/>
    <property type="match status" value="1"/>
</dbReference>
<proteinExistence type="predicted"/>
<dbReference type="AlphaFoldDB" id="A0A418VY48"/>
<feature type="region of interest" description="Disordered" evidence="1">
    <location>
        <begin position="1"/>
        <end position="25"/>
    </location>
</feature>
<name>A0A418VY48_9PROT</name>
<organism evidence="2 3">
    <name type="scientific">Azospirillum cavernae</name>
    <dbReference type="NCBI Taxonomy" id="2320860"/>
    <lineage>
        <taxon>Bacteria</taxon>
        <taxon>Pseudomonadati</taxon>
        <taxon>Pseudomonadota</taxon>
        <taxon>Alphaproteobacteria</taxon>
        <taxon>Rhodospirillales</taxon>
        <taxon>Azospirillaceae</taxon>
        <taxon>Azospirillum</taxon>
    </lineage>
</organism>
<gene>
    <name evidence="2" type="ORF">D3877_18535</name>
</gene>
<dbReference type="InterPro" id="IPR004640">
    <property type="entry name" value="HscB"/>
</dbReference>
<dbReference type="PANTHER" id="PTHR14021">
    <property type="entry name" value="IRON-SULFUR CLUSTER CO-CHAPERONE PROTEIN HSCB"/>
    <property type="match status" value="1"/>
</dbReference>
<dbReference type="InterPro" id="IPR036869">
    <property type="entry name" value="J_dom_sf"/>
</dbReference>
<dbReference type="Proteomes" id="UP000283458">
    <property type="component" value="Unassembled WGS sequence"/>
</dbReference>
<dbReference type="SUPFAM" id="SSF46565">
    <property type="entry name" value="Chaperone J-domain"/>
    <property type="match status" value="1"/>
</dbReference>
<keyword evidence="3" id="KW-1185">Reference proteome</keyword>
<comment type="caution">
    <text evidence="2">The sequence shown here is derived from an EMBL/GenBank/DDBJ whole genome shotgun (WGS) entry which is preliminary data.</text>
</comment>
<sequence length="136" mass="13981">MTRSDSGPSNGGPDTPARPPAPCGQCGGAVGPRALFCHACGAVLPPAPLDPFTRLGLERRLDLDPAQIARQYSGFARAFAGDRFADRDEAQRANASAQAAALADALATLTDPARRAHALRVLQGESAAQADAPPIP</sequence>
<reference evidence="2 3" key="1">
    <citation type="submission" date="2018-09" db="EMBL/GenBank/DDBJ databases">
        <authorList>
            <person name="Zhu H."/>
        </authorList>
    </citation>
    <scope>NUCLEOTIDE SEQUENCE [LARGE SCALE GENOMIC DNA]</scope>
    <source>
        <strain evidence="2 3">K2W22B-5</strain>
    </source>
</reference>
<accession>A0A418VY48</accession>
<dbReference type="RefSeq" id="WP_119832143.1">
    <property type="nucleotide sequence ID" value="NZ_QYUL01000002.1"/>
</dbReference>
<dbReference type="GO" id="GO:0044571">
    <property type="term" value="P:[2Fe-2S] cluster assembly"/>
    <property type="evidence" value="ECO:0007669"/>
    <property type="project" value="InterPro"/>
</dbReference>
<dbReference type="PANTHER" id="PTHR14021:SF15">
    <property type="entry name" value="IRON-SULFUR CLUSTER CO-CHAPERONE PROTEIN HSCB"/>
    <property type="match status" value="1"/>
</dbReference>
<evidence type="ECO:0000313" key="3">
    <source>
        <dbReference type="Proteomes" id="UP000283458"/>
    </source>
</evidence>